<sequence length="1946" mass="219570">MAAAESDREVPSALCSEFLDFSAKDTALKWLQVSDLSKEVYQHLARYVPKIYCLGPNLNPQSEDLLAQLLLQAPLEWYLCGEDPSTGLAKLEQNNQPSQLCGHVFKVGEPTYSCRYGTPKNTALAQGLHIGTLLEMRRLWGVIWFSHHNNSMFTLAHSTRVPLGVGLHEVSSPPDRCRSKPCCRKLRIMGTGSVGADLSRSLGEDNSAVATGGAQSSPQRPLADTAVLSWQRDPPLRPGAASCVFTRSGSHWAALRLCCALTVALCLSLISTCRECAADPTCVLCMQCFLGSVHKEHRYRMTTSGGGGFCDCGDTEAWKKGPYCQKHEPNISDASQEDPLTNLSADMIGRAYNVFSIVLKYAVDMLTWEKEDELPLGLEPPERGDTYYCMLFNDEVHTYEQVIYTLQKAVNCTQKEAVSFATTVDRDGRKSVRYGDFQFCEQAKSVIVRNTSRQSKPLRVQVMHSSVVAHQCFALKALTWLGHIIGYSDALRRILCQVGLQNAPEGENTSLVDTLMLCDSKMWKGARNVYHQLFMSSLLMDLKYKKLFAIQFAKNYRRLQTDFMEDDHERVVSVTSLSVQLFTVPTVNYERLQSDYVKDDHDREYSITDLSVQMFTVPSLARMLITEENLMTTIIRTFVDHLRHRDLQGRFQFERYTAQQAFKFRRVQSLIGDLKYVLISRPTEWTDKLREKFLEGLDAFLELLKCMQGMDPVVRQVGQHIEMEPEWEAAFTLQMKLTHIISMMQEWCATDEKVLIEAYKKCLMALTHCHSGFTDGEQPITLSMCGHSVDTIRYCVSQEKVSIHLPVSRLLAGLHVLLSKTEVAYRFPEQLPLSELSPPMLIEHPLRCLVLCAQVHAGMWRRNGFSLVNQIYYYHNVKCRVEMFDKDLLMLQAGASMMDPNHFLMIVLSRFELYHIFSSADCRKRYNRESANKDVVQQNNTLIEEMLHLVMMVVGERFTPGIGQVQPSEEIEREIIHQLCIRPMAHSELVKALPENENKETGMETVIDSVASFKKPGVTGRGLYELRPECAKQFNLYFYHYSRADQSKAEEAQRKLKRQNGEDSALPPPVLPPFCPLFASLVNLLQCDVLLGMLGAVLQWAVEPSGGHWSESMLQRVLHLIGMALLEEQQQLESSSEDNDVTFNFTLKISRPGEAPSNTPSILALLETLQNAPHLEVHKDMIRWILRTVASIKTMRERTTASPVTDSGGQSQEETLRDKDKAERKRKAEMARLRREKIMAQMSEMQRHFINENKELFQQSLEELEASTSTSLEHSPTSPDAALVCLGPRRTRLSEKRQVVTCILCQEEQEVRADGRAMVLAAFVQRSTVMSKNRHRPPHDPENYDPLFMHPDLSFGTHTGSCGHIMHSHCWQRYFEAVQAKEQRRQQRLRVHTSYDVENGEFLCPLCECLSNTVIPLLPLAKAPNSCEQPGLGQWLKTIGQQVKALHSAHRKLKPTSAGAVDDADRMEECAPPEGFSPDQIPKNPYSSTIKEMLTTFGTATYKVGLKVHPNEEDPRVPIMCWGSCAYTIQSIERLLVDEEKPLFGSLPCRQDDCLRSLTRFGSACWTVSSLPSVQAHFIRLLAALFPDPQVESSHCILETDMFHLLVSLVLSYPSVHCQDSSGLSADGAHLHLFHLVTVAHIVQILLTSVPAEMTMEQESGGGGEEEEEGICHLYGLLRTHLGSSLREVGSGWHLWRCVKAGILPYLRCAALFFHHLNGVPTPPELHTLGPGQWEQLCAYLCLPSNLLQLYHSHRDILDPLLEGWCSHPYVREYLQAGGSLICYPRESNRLIDLPDDYSALINQASSFTCPKSGGDKSRAPTLCLVCGTMLCSQSYCCQTELESEDVGACTAHTFSCGAGVGIFLRVRESQVLFLAGKTKGCFYAPPYLDDYGETDQGLRRGNPLHLCRERYRKIQKLWRQHSITEEIGHAQEANQTLVGIDWQHL</sequence>
<dbReference type="GO" id="GO:0005634">
    <property type="term" value="C:nucleus"/>
    <property type="evidence" value="ECO:0007669"/>
    <property type="project" value="UniProtKB-SubCell"/>
</dbReference>
<dbReference type="GO" id="GO:0008270">
    <property type="term" value="F:zinc ion binding"/>
    <property type="evidence" value="ECO:0007669"/>
    <property type="project" value="UniProtKB-UniRule"/>
</dbReference>
<name>A0A9D3PMH9_MEGAT</name>
<dbReference type="Proteomes" id="UP001046870">
    <property type="component" value="Chromosome 16"/>
</dbReference>
<reference evidence="22" key="1">
    <citation type="submission" date="2021-01" db="EMBL/GenBank/DDBJ databases">
        <authorList>
            <person name="Zahm M."/>
            <person name="Roques C."/>
            <person name="Cabau C."/>
            <person name="Klopp C."/>
            <person name="Donnadieu C."/>
            <person name="Jouanno E."/>
            <person name="Lampietro C."/>
            <person name="Louis A."/>
            <person name="Herpin A."/>
            <person name="Echchiki A."/>
            <person name="Berthelot C."/>
            <person name="Parey E."/>
            <person name="Roest-Crollius H."/>
            <person name="Braasch I."/>
            <person name="Postlethwait J."/>
            <person name="Bobe J."/>
            <person name="Montfort J."/>
            <person name="Bouchez O."/>
            <person name="Begum T."/>
            <person name="Mejri S."/>
            <person name="Adams A."/>
            <person name="Chen W.-J."/>
            <person name="Guiguen Y."/>
        </authorList>
    </citation>
    <scope>NUCLEOTIDE SEQUENCE</scope>
    <source>
        <strain evidence="22">YG-15Mar2019-1</strain>
        <tissue evidence="22">Brain</tissue>
    </source>
</reference>
<dbReference type="InterPro" id="IPR042065">
    <property type="entry name" value="E3_ELL-like"/>
</dbReference>
<dbReference type="Gene3D" id="3.30.1390.10">
    <property type="match status" value="1"/>
</dbReference>
<keyword evidence="23" id="KW-1185">Reference proteome</keyword>
<keyword evidence="11 19" id="KW-0833">Ubl conjugation pathway</keyword>
<keyword evidence="6" id="KW-1017">Isopeptide bond</keyword>
<keyword evidence="10 19" id="KW-0863">Zinc-finger</keyword>
<keyword evidence="15" id="KW-0175">Coiled coil</keyword>
<evidence type="ECO:0000256" key="7">
    <source>
        <dbReference type="ARBA" id="ARBA00022553"/>
    </source>
</evidence>
<comment type="caution">
    <text evidence="22">The sequence shown here is derived from an EMBL/GenBank/DDBJ whole genome shotgun (WGS) entry which is preliminary data.</text>
</comment>
<evidence type="ECO:0000256" key="8">
    <source>
        <dbReference type="ARBA" id="ARBA00022679"/>
    </source>
</evidence>
<protein>
    <recommendedName>
        <fullName evidence="19">E3 ubiquitin-protein ligase</fullName>
        <ecNumber evidence="19">2.3.2.27</ecNumber>
    </recommendedName>
</protein>
<dbReference type="FunFam" id="3.30.1390.10:FF:000003">
    <property type="entry name" value="E3 ubiquitin-protein ligase UBR2 isoform X1"/>
    <property type="match status" value="1"/>
</dbReference>
<comment type="catalytic activity">
    <reaction evidence="1 19">
        <text>S-ubiquitinyl-[E2 ubiquitin-conjugating enzyme]-L-cysteine + [acceptor protein]-L-lysine = [E2 ubiquitin-conjugating enzyme]-L-cysteine + N(6)-ubiquitinyl-[acceptor protein]-L-lysine.</text>
        <dbReference type="EC" id="2.3.2.27"/>
    </reaction>
</comment>
<comment type="similarity">
    <text evidence="17 19">Belongs to the E3 ubiquitin-protein ligase UBR1-like family.</text>
</comment>
<feature type="region of interest" description="Disordered" evidence="20">
    <location>
        <begin position="1196"/>
        <end position="1229"/>
    </location>
</feature>
<dbReference type="FunFam" id="1.10.10.2670:FF:000001">
    <property type="entry name" value="E3 ubiquitin-protein ligase UBR2 isoform X1"/>
    <property type="match status" value="1"/>
</dbReference>
<evidence type="ECO:0000256" key="2">
    <source>
        <dbReference type="ARBA" id="ARBA00004123"/>
    </source>
</evidence>
<dbReference type="InterPro" id="IPR055194">
    <property type="entry name" value="UBR1-like_WH"/>
</dbReference>
<proteinExistence type="inferred from homology"/>
<dbReference type="EC" id="2.3.2.27" evidence="19"/>
<feature type="compositionally biased region" description="Basic and acidic residues" evidence="20">
    <location>
        <begin position="1214"/>
        <end position="1229"/>
    </location>
</feature>
<evidence type="ECO:0000256" key="16">
    <source>
        <dbReference type="ARBA" id="ARBA00023242"/>
    </source>
</evidence>
<evidence type="ECO:0000256" key="12">
    <source>
        <dbReference type="ARBA" id="ARBA00022833"/>
    </source>
</evidence>
<comment type="function">
    <text evidence="19">Ubiquitin ligase protein which is a component of the N-end rule pathway. Recognizes and binds to proteins bearing specific N-terminal residues that are destabilizing according to the N-end rule, leading to their ubiquitination and subsequent degradation.</text>
</comment>
<keyword evidence="13" id="KW-0832">Ubl conjugation</keyword>
<feature type="compositionally biased region" description="Polar residues" evidence="20">
    <location>
        <begin position="1200"/>
        <end position="1213"/>
    </location>
</feature>
<dbReference type="GO" id="GO:0061630">
    <property type="term" value="F:ubiquitin protein ligase activity"/>
    <property type="evidence" value="ECO:0007669"/>
    <property type="project" value="UniProtKB-UniRule"/>
</dbReference>
<evidence type="ECO:0000256" key="4">
    <source>
        <dbReference type="ARBA" id="ARBA00004906"/>
    </source>
</evidence>
<dbReference type="InterPro" id="IPR044046">
    <property type="entry name" value="E3_ligase_UBR-like_C"/>
</dbReference>
<keyword evidence="7" id="KW-0597">Phosphoprotein</keyword>
<dbReference type="Gene3D" id="2.10.110.30">
    <property type="match status" value="1"/>
</dbReference>
<dbReference type="Pfam" id="PF02207">
    <property type="entry name" value="zf-UBR"/>
    <property type="match status" value="1"/>
</dbReference>
<evidence type="ECO:0000259" key="21">
    <source>
        <dbReference type="PROSITE" id="PS51157"/>
    </source>
</evidence>
<keyword evidence="5" id="KW-0158">Chromosome</keyword>
<comment type="pathway">
    <text evidence="4 19">Protein modification; protein ubiquitination.</text>
</comment>
<evidence type="ECO:0000256" key="17">
    <source>
        <dbReference type="ARBA" id="ARBA00046341"/>
    </source>
</evidence>
<dbReference type="GO" id="GO:0005694">
    <property type="term" value="C:chromosome"/>
    <property type="evidence" value="ECO:0007669"/>
    <property type="project" value="UniProtKB-SubCell"/>
</dbReference>
<evidence type="ECO:0000256" key="18">
    <source>
        <dbReference type="PROSITE-ProRule" id="PRU00508"/>
    </source>
</evidence>
<dbReference type="GO" id="GO:0000151">
    <property type="term" value="C:ubiquitin ligase complex"/>
    <property type="evidence" value="ECO:0007669"/>
    <property type="project" value="TreeGrafter"/>
</dbReference>
<dbReference type="InterPro" id="IPR014719">
    <property type="entry name" value="Ribosomal_bL12_C/ClpS-like"/>
</dbReference>
<evidence type="ECO:0000256" key="6">
    <source>
        <dbReference type="ARBA" id="ARBA00022499"/>
    </source>
</evidence>
<evidence type="ECO:0000256" key="10">
    <source>
        <dbReference type="ARBA" id="ARBA00022771"/>
    </source>
</evidence>
<evidence type="ECO:0000256" key="3">
    <source>
        <dbReference type="ARBA" id="ARBA00004286"/>
    </source>
</evidence>
<evidence type="ECO:0000313" key="22">
    <source>
        <dbReference type="EMBL" id="KAG7462626.1"/>
    </source>
</evidence>
<comment type="subcellular location">
    <subcellularLocation>
        <location evidence="3">Chromosome</location>
    </subcellularLocation>
    <subcellularLocation>
        <location evidence="2">Nucleus</location>
    </subcellularLocation>
</comment>
<accession>A0A9D3PMH9</accession>
<dbReference type="PANTHER" id="PTHR21497:SF28">
    <property type="entry name" value="E3 UBIQUITIN-PROTEIN LIGASE UBR2"/>
    <property type="match status" value="1"/>
</dbReference>
<dbReference type="InterPro" id="IPR036390">
    <property type="entry name" value="WH_DNA-bd_sf"/>
</dbReference>
<keyword evidence="9 19" id="KW-0479">Metal-binding</keyword>
<dbReference type="SUPFAM" id="SSF54736">
    <property type="entry name" value="ClpS-like"/>
    <property type="match status" value="1"/>
</dbReference>
<dbReference type="GO" id="GO:0005737">
    <property type="term" value="C:cytoplasm"/>
    <property type="evidence" value="ECO:0007669"/>
    <property type="project" value="TreeGrafter"/>
</dbReference>
<evidence type="ECO:0000256" key="13">
    <source>
        <dbReference type="ARBA" id="ARBA00022843"/>
    </source>
</evidence>
<keyword evidence="12 19" id="KW-0862">Zinc</keyword>
<evidence type="ECO:0000256" key="15">
    <source>
        <dbReference type="ARBA" id="ARBA00023054"/>
    </source>
</evidence>
<dbReference type="Pfam" id="PF18995">
    <property type="entry name" value="PRT6_C"/>
    <property type="match status" value="1"/>
</dbReference>
<evidence type="ECO:0000256" key="19">
    <source>
        <dbReference type="RuleBase" id="RU366018"/>
    </source>
</evidence>
<evidence type="ECO:0000256" key="5">
    <source>
        <dbReference type="ARBA" id="ARBA00022454"/>
    </source>
</evidence>
<evidence type="ECO:0000256" key="1">
    <source>
        <dbReference type="ARBA" id="ARBA00000900"/>
    </source>
</evidence>
<dbReference type="InterPro" id="IPR003126">
    <property type="entry name" value="Znf_UBR"/>
</dbReference>
<evidence type="ECO:0000313" key="23">
    <source>
        <dbReference type="Proteomes" id="UP001046870"/>
    </source>
</evidence>
<keyword evidence="14" id="KW-0007">Acetylation</keyword>
<keyword evidence="16" id="KW-0539">Nucleus</keyword>
<dbReference type="SUPFAM" id="SSF46785">
    <property type="entry name" value="Winged helix' DNA-binding domain"/>
    <property type="match status" value="1"/>
</dbReference>
<evidence type="ECO:0000256" key="11">
    <source>
        <dbReference type="ARBA" id="ARBA00022786"/>
    </source>
</evidence>
<dbReference type="Gene3D" id="1.10.10.2670">
    <property type="entry name" value="E3 ubiquitin-protein ligase"/>
    <property type="match status" value="1"/>
</dbReference>
<dbReference type="PROSITE" id="PS51157">
    <property type="entry name" value="ZF_UBR"/>
    <property type="match status" value="1"/>
</dbReference>
<evidence type="ECO:0000256" key="9">
    <source>
        <dbReference type="ARBA" id="ARBA00022723"/>
    </source>
</evidence>
<dbReference type="GO" id="GO:0016567">
    <property type="term" value="P:protein ubiquitination"/>
    <property type="evidence" value="ECO:0007669"/>
    <property type="project" value="UniProtKB-UniRule"/>
</dbReference>
<dbReference type="FunFam" id="2.10.110.30:FF:000001">
    <property type="entry name" value="E3 ubiquitin-protein ligase UBR2 isoform 1"/>
    <property type="match status" value="1"/>
</dbReference>
<dbReference type="OrthoDB" id="26387at2759"/>
<dbReference type="Pfam" id="PF22960">
    <property type="entry name" value="WHD_UBR1"/>
    <property type="match status" value="1"/>
</dbReference>
<dbReference type="Pfam" id="PF02617">
    <property type="entry name" value="ClpS"/>
    <property type="match status" value="1"/>
</dbReference>
<keyword evidence="8 19" id="KW-0808">Transferase</keyword>
<organism evidence="22 23">
    <name type="scientific">Megalops atlanticus</name>
    <name type="common">Tarpon</name>
    <name type="synonym">Clupea gigantea</name>
    <dbReference type="NCBI Taxonomy" id="7932"/>
    <lineage>
        <taxon>Eukaryota</taxon>
        <taxon>Metazoa</taxon>
        <taxon>Chordata</taxon>
        <taxon>Craniata</taxon>
        <taxon>Vertebrata</taxon>
        <taxon>Euteleostomi</taxon>
        <taxon>Actinopterygii</taxon>
        <taxon>Neopterygii</taxon>
        <taxon>Teleostei</taxon>
        <taxon>Elopiformes</taxon>
        <taxon>Megalopidae</taxon>
        <taxon>Megalops</taxon>
    </lineage>
</organism>
<feature type="zinc finger region" description="UBR-type" evidence="18">
    <location>
        <begin position="257"/>
        <end position="329"/>
    </location>
</feature>
<dbReference type="GO" id="GO:0071596">
    <property type="term" value="P:ubiquitin-dependent protein catabolic process via the N-end rule pathway"/>
    <property type="evidence" value="ECO:0007669"/>
    <property type="project" value="UniProtKB-UniRule"/>
</dbReference>
<dbReference type="InterPro" id="IPR003769">
    <property type="entry name" value="ClpS_core"/>
</dbReference>
<dbReference type="EMBL" id="JAFDVH010000016">
    <property type="protein sequence ID" value="KAG7462626.1"/>
    <property type="molecule type" value="Genomic_DNA"/>
</dbReference>
<evidence type="ECO:0000256" key="20">
    <source>
        <dbReference type="SAM" id="MobiDB-lite"/>
    </source>
</evidence>
<evidence type="ECO:0000256" key="14">
    <source>
        <dbReference type="ARBA" id="ARBA00022990"/>
    </source>
</evidence>
<gene>
    <name evidence="22" type="ORF">MATL_G00186810</name>
</gene>
<dbReference type="InterPro" id="IPR039164">
    <property type="entry name" value="UBR1-like"/>
</dbReference>
<dbReference type="PANTHER" id="PTHR21497">
    <property type="entry name" value="UBIQUITIN LIGASE E3 ALPHA-RELATED"/>
    <property type="match status" value="1"/>
</dbReference>
<dbReference type="SMART" id="SM00396">
    <property type="entry name" value="ZnF_UBR1"/>
    <property type="match status" value="1"/>
</dbReference>
<feature type="domain" description="UBR-type" evidence="21">
    <location>
        <begin position="257"/>
        <end position="329"/>
    </location>
</feature>